<sequence>MNSTETILREKLLNFSSYLKEKCNNPDHVKQIDEKLNNLKFYEIMAFILFLDENKLDSYINDLYSLYNSLEDSQEVRDNIKENLNYFLKIKNIFKNPLENNF</sequence>
<dbReference type="EMBL" id="MN739815">
    <property type="protein sequence ID" value="QHT27196.1"/>
    <property type="molecule type" value="Genomic_DNA"/>
</dbReference>
<protein>
    <submittedName>
        <fullName evidence="1">Uncharacterized protein</fullName>
    </submittedName>
</protein>
<reference evidence="1" key="1">
    <citation type="journal article" date="2020" name="Nature">
        <title>Giant virus diversity and host interactions through global metagenomics.</title>
        <authorList>
            <person name="Schulz F."/>
            <person name="Roux S."/>
            <person name="Paez-Espino D."/>
            <person name="Jungbluth S."/>
            <person name="Walsh D.A."/>
            <person name="Denef V.J."/>
            <person name="McMahon K.D."/>
            <person name="Konstantinidis K.T."/>
            <person name="Eloe-Fadrosh E.A."/>
            <person name="Kyrpides N.C."/>
            <person name="Woyke T."/>
        </authorList>
    </citation>
    <scope>NUCLEOTIDE SEQUENCE</scope>
    <source>
        <strain evidence="1">GVMAG-M-3300023179-2</strain>
    </source>
</reference>
<organism evidence="1">
    <name type="scientific">viral metagenome</name>
    <dbReference type="NCBI Taxonomy" id="1070528"/>
    <lineage>
        <taxon>unclassified sequences</taxon>
        <taxon>metagenomes</taxon>
        <taxon>organismal metagenomes</taxon>
    </lineage>
</organism>
<dbReference type="AlphaFoldDB" id="A0A6C0EDE1"/>
<evidence type="ECO:0000313" key="1">
    <source>
        <dbReference type="EMBL" id="QHT27196.1"/>
    </source>
</evidence>
<proteinExistence type="predicted"/>
<name>A0A6C0EDE1_9ZZZZ</name>
<accession>A0A6C0EDE1</accession>